<dbReference type="GO" id="GO:0080044">
    <property type="term" value="F:quercetin 7-O-glucosyltransferase activity"/>
    <property type="evidence" value="ECO:0007669"/>
    <property type="project" value="TreeGrafter"/>
</dbReference>
<comment type="caution">
    <text evidence="5">The sequence shown here is derived from an EMBL/GenBank/DDBJ whole genome shotgun (WGS) entry which is preliminary data.</text>
</comment>
<keyword evidence="4" id="KW-0284">Flavonoid biosynthesis</keyword>
<name>A0A834L6A0_RHOSS</name>
<gene>
    <name evidence="5" type="ORF">RHSIM_Rhsim12G0050300</name>
</gene>
<dbReference type="EMBL" id="WJXA01000012">
    <property type="protein sequence ID" value="KAF7123856.1"/>
    <property type="molecule type" value="Genomic_DNA"/>
</dbReference>
<dbReference type="CDD" id="cd03784">
    <property type="entry name" value="GT1_Gtf-like"/>
    <property type="match status" value="1"/>
</dbReference>
<dbReference type="FunFam" id="3.40.50.2000:FF:000057">
    <property type="entry name" value="Glycosyltransferase"/>
    <property type="match status" value="1"/>
</dbReference>
<dbReference type="SUPFAM" id="SSF53756">
    <property type="entry name" value="UDP-Glycosyltransferase/glycogen phosphorylase"/>
    <property type="match status" value="1"/>
</dbReference>
<dbReference type="GO" id="GO:0080043">
    <property type="term" value="F:quercetin 3-O-glucosyltransferase activity"/>
    <property type="evidence" value="ECO:0007669"/>
    <property type="project" value="TreeGrafter"/>
</dbReference>
<protein>
    <submittedName>
        <fullName evidence="5">Uncharacterized protein</fullName>
    </submittedName>
</protein>
<dbReference type="AlphaFoldDB" id="A0A834L6A0"/>
<accession>A0A834L6A0</accession>
<dbReference type="Proteomes" id="UP000626092">
    <property type="component" value="Unassembled WGS sequence"/>
</dbReference>
<dbReference type="Gene3D" id="3.40.50.2000">
    <property type="entry name" value="Glycogen Phosphorylase B"/>
    <property type="match status" value="2"/>
</dbReference>
<keyword evidence="6" id="KW-1185">Reference proteome</keyword>
<organism evidence="5 6">
    <name type="scientific">Rhododendron simsii</name>
    <name type="common">Sims's rhododendron</name>
    <dbReference type="NCBI Taxonomy" id="118357"/>
    <lineage>
        <taxon>Eukaryota</taxon>
        <taxon>Viridiplantae</taxon>
        <taxon>Streptophyta</taxon>
        <taxon>Embryophyta</taxon>
        <taxon>Tracheophyta</taxon>
        <taxon>Spermatophyta</taxon>
        <taxon>Magnoliopsida</taxon>
        <taxon>eudicotyledons</taxon>
        <taxon>Gunneridae</taxon>
        <taxon>Pentapetalae</taxon>
        <taxon>asterids</taxon>
        <taxon>Ericales</taxon>
        <taxon>Ericaceae</taxon>
        <taxon>Ericoideae</taxon>
        <taxon>Rhodoreae</taxon>
        <taxon>Rhododendron</taxon>
    </lineage>
</organism>
<evidence type="ECO:0000313" key="5">
    <source>
        <dbReference type="EMBL" id="KAF7123856.1"/>
    </source>
</evidence>
<evidence type="ECO:0000256" key="3">
    <source>
        <dbReference type="ARBA" id="ARBA00022679"/>
    </source>
</evidence>
<comment type="similarity">
    <text evidence="1">Belongs to the UDP-glycosyltransferase family.</text>
</comment>
<keyword evidence="2" id="KW-0328">Glycosyltransferase</keyword>
<proteinExistence type="inferred from homology"/>
<evidence type="ECO:0000313" key="6">
    <source>
        <dbReference type="Proteomes" id="UP000626092"/>
    </source>
</evidence>
<evidence type="ECO:0000256" key="4">
    <source>
        <dbReference type="ARBA" id="ARBA00023241"/>
    </source>
</evidence>
<evidence type="ECO:0000256" key="2">
    <source>
        <dbReference type="ARBA" id="ARBA00022676"/>
    </source>
</evidence>
<dbReference type="PANTHER" id="PTHR11926:SF727">
    <property type="entry name" value="UDP-GLYCOSYLTRANSFERASE 74B1"/>
    <property type="match status" value="1"/>
</dbReference>
<dbReference type="PANTHER" id="PTHR11926">
    <property type="entry name" value="GLUCOSYL/GLUCURONOSYL TRANSFERASES"/>
    <property type="match status" value="1"/>
</dbReference>
<keyword evidence="3" id="KW-0808">Transferase</keyword>
<dbReference type="OrthoDB" id="5835829at2759"/>
<reference evidence="5" key="1">
    <citation type="submission" date="2019-11" db="EMBL/GenBank/DDBJ databases">
        <authorList>
            <person name="Liu Y."/>
            <person name="Hou J."/>
            <person name="Li T.-Q."/>
            <person name="Guan C.-H."/>
            <person name="Wu X."/>
            <person name="Wu H.-Z."/>
            <person name="Ling F."/>
            <person name="Zhang R."/>
            <person name="Shi X.-G."/>
            <person name="Ren J.-P."/>
            <person name="Chen E.-F."/>
            <person name="Sun J.-M."/>
        </authorList>
    </citation>
    <scope>NUCLEOTIDE SEQUENCE</scope>
    <source>
        <strain evidence="5">Adult_tree_wgs_1</strain>
        <tissue evidence="5">Leaves</tissue>
    </source>
</reference>
<evidence type="ECO:0000256" key="1">
    <source>
        <dbReference type="ARBA" id="ARBA00009995"/>
    </source>
</evidence>
<dbReference type="GO" id="GO:0009813">
    <property type="term" value="P:flavonoid biosynthetic process"/>
    <property type="evidence" value="ECO:0007669"/>
    <property type="project" value="UniProtKB-KW"/>
</dbReference>
<dbReference type="InterPro" id="IPR002213">
    <property type="entry name" value="UDP_glucos_trans"/>
</dbReference>
<sequence length="343" mass="38058">MEGKNQGAHVVFLPYPSQGHINPLLQFAKRLASKGVKATLAMTRYTVKSIWAANVAVEPISDGFDEGGFSQARNADVYLKAFRDNGSRTLSQLIHKYKDSSFPVNCVVYDSFLPWALDVAKENGIYGASFFTNSATVCAIFCRIHRGLISLPVKQDEMPLLLPGLPPLNLPDLPSFVKAPESYPAYLAMKLSQYSNLEKAVWVFGNTFEKLEGEAVEAVLDLWPGKLIGPMVPSAFLDGRIKGDEGYGASLWNVLSDEYLKWLETKPRESVAYVSFGSMVALAAEQMEEIALGLKCSNRHFIWVVRESEIGKLPPEFADSTKEKVLEISSLYFFFEAIVMSCL</sequence>